<dbReference type="Proteomes" id="UP001145114">
    <property type="component" value="Unassembled WGS sequence"/>
</dbReference>
<evidence type="ECO:0000313" key="2">
    <source>
        <dbReference type="Proteomes" id="UP001145114"/>
    </source>
</evidence>
<comment type="caution">
    <text evidence="1">The sequence shown here is derived from an EMBL/GenBank/DDBJ whole genome shotgun (WGS) entry which is preliminary data.</text>
</comment>
<gene>
    <name evidence="1" type="ORF">EV182_002652</name>
</gene>
<name>A0ACC1HSY1_9FUNG</name>
<protein>
    <submittedName>
        <fullName evidence="1">Uncharacterized protein</fullName>
    </submittedName>
</protein>
<sequence>MQAGNYGYYPYDDDDNNCGSGDLVIVLSDDSSANTTPQPDRRLWARISSPLAGPACSAADAVALSSSPSRSPVLGSASYSSPQSGDKRSRNAIAVINTSDSDGSERPPTPLEQRIERARQKRAPKASHTLDDCSAATQTRGDSQCITPASRRHMSEGQFKHLTLSPDSPGLPSPSMVLGWKFSSNKGMARQAELDPSVGSKSPGISKISWVSLENPGEGQVPRSPTNSTVSTASPVPSDSDQDVDLDASAYFDRKVTPDKPAGSFERPPLPGFAPPHATLKGTKRPADRLESLAGSTATYRTNSGAMVLDLDSPPPGPLQGFAAGTHETSLRSPSQALGRSKSYDDRAYSQSAVCRSHRRGQPAPLSRTISVSSEWDFLRSLVGDVDGEDELINELESASSFVSATDVAGADTRLDRLEMLGYLSSQGDESADLQLPTVSSQAITRKEVNKAQRQQKRRGGSSLQNNPMIWLLYCGQVRRKLEKERLQALRKANMSTVDKEALAKDMTVLLDYQLFAVSNNRNNGRPRVNGSGRDHGIATGGQEAEGSEPDIGLGDYASHPLLANLVENGVPFLVKQQRQARSVTWLRKIRKEWDDGTEMYVPLDEPRVEPVPDVLVIVPANEFVTAAIRSETLTFLREILDRVGCEGKLFLIIEGMCSYMKKQRNKESRQFAVMVRERLEQESQQQQQRSQPSRSRRALSEDTAVQYSDDEEFDGSQASSTAATRETGRRRKGRKAASVGANSVEAAAPAILTEDQLQDALVEMQIEYPNVHVLSMSGSPKEIARLLHQTTVDLAVAPLTKHRQSRLSDRLMMSMEAAKLRSGTDARDTWAKMLTQIPRVTPLVAKAIVNTYPTLRSLLDAWRRCIGSDSTGARGEVEGWDRATRILADIVVDRGQGAHLNKPVGEVLSRRIFMVFTERDAEWVIGG</sequence>
<evidence type="ECO:0000313" key="1">
    <source>
        <dbReference type="EMBL" id="KAJ1679140.1"/>
    </source>
</evidence>
<dbReference type="EMBL" id="JAMZIH010000573">
    <property type="protein sequence ID" value="KAJ1679140.1"/>
    <property type="molecule type" value="Genomic_DNA"/>
</dbReference>
<accession>A0ACC1HSY1</accession>
<keyword evidence="2" id="KW-1185">Reference proteome</keyword>
<organism evidence="1 2">
    <name type="scientific">Spiromyces aspiralis</name>
    <dbReference type="NCBI Taxonomy" id="68401"/>
    <lineage>
        <taxon>Eukaryota</taxon>
        <taxon>Fungi</taxon>
        <taxon>Fungi incertae sedis</taxon>
        <taxon>Zoopagomycota</taxon>
        <taxon>Kickxellomycotina</taxon>
        <taxon>Kickxellomycetes</taxon>
        <taxon>Kickxellales</taxon>
        <taxon>Kickxellaceae</taxon>
        <taxon>Spiromyces</taxon>
    </lineage>
</organism>
<proteinExistence type="predicted"/>
<reference evidence="1" key="1">
    <citation type="submission" date="2022-06" db="EMBL/GenBank/DDBJ databases">
        <title>Phylogenomic reconstructions and comparative analyses of Kickxellomycotina fungi.</title>
        <authorList>
            <person name="Reynolds N.K."/>
            <person name="Stajich J.E."/>
            <person name="Barry K."/>
            <person name="Grigoriev I.V."/>
            <person name="Crous P."/>
            <person name="Smith M.E."/>
        </authorList>
    </citation>
    <scope>NUCLEOTIDE SEQUENCE</scope>
    <source>
        <strain evidence="1">RSA 2271</strain>
    </source>
</reference>